<reference evidence="1 2" key="1">
    <citation type="journal article" date="2018" name="Int. J. Syst. Evol. Microbiol.">
        <title>Lactobacillus bambusae sp. nov., isolated from a traditional fermented Ma-bamboo shoots of Taiwan.</title>
        <authorList>
            <person name="Wang L.-T."/>
        </authorList>
    </citation>
    <scope>NUCLEOTIDE SEQUENCE [LARGE SCALE GENOMIC DNA]</scope>
    <source>
        <strain evidence="1 2">BS-W1</strain>
    </source>
</reference>
<keyword evidence="2" id="KW-1185">Reference proteome</keyword>
<comment type="caution">
    <text evidence="1">The sequence shown here is derived from an EMBL/GenBank/DDBJ whole genome shotgun (WGS) entry which is preliminary data.</text>
</comment>
<evidence type="ECO:0000313" key="2">
    <source>
        <dbReference type="Proteomes" id="UP000245080"/>
    </source>
</evidence>
<sequence>MWEAVGQLTQIVYVEGTHADVFKELYTKYPTFYKSGIRDRVNDPIYPEAIKIRKKRVYRET</sequence>
<organism evidence="1 2">
    <name type="scientific">Levilactobacillus bambusae</name>
    <dbReference type="NCBI Taxonomy" id="2024736"/>
    <lineage>
        <taxon>Bacteria</taxon>
        <taxon>Bacillati</taxon>
        <taxon>Bacillota</taxon>
        <taxon>Bacilli</taxon>
        <taxon>Lactobacillales</taxon>
        <taxon>Lactobacillaceae</taxon>
        <taxon>Levilactobacillus</taxon>
    </lineage>
</organism>
<dbReference type="Proteomes" id="UP000245080">
    <property type="component" value="Unassembled WGS sequence"/>
</dbReference>
<gene>
    <name evidence="1" type="ORF">DCM90_02005</name>
</gene>
<proteinExistence type="predicted"/>
<accession>A0A2V1N1P0</accession>
<dbReference type="AlphaFoldDB" id="A0A2V1N1P0"/>
<dbReference type="EMBL" id="QCXQ01000001">
    <property type="protein sequence ID" value="PWG00972.1"/>
    <property type="molecule type" value="Genomic_DNA"/>
</dbReference>
<name>A0A2V1N1P0_9LACO</name>
<evidence type="ECO:0000313" key="1">
    <source>
        <dbReference type="EMBL" id="PWG00972.1"/>
    </source>
</evidence>
<protein>
    <submittedName>
        <fullName evidence="1">Uncharacterized protein</fullName>
    </submittedName>
</protein>